<feature type="binding site" evidence="12">
    <location>
        <position position="45"/>
    </location>
    <ligand>
        <name>pyruvate</name>
        <dbReference type="ChEBI" id="CHEBI:15361"/>
    </ligand>
</feature>
<evidence type="ECO:0000256" key="3">
    <source>
        <dbReference type="ARBA" id="ARBA00007592"/>
    </source>
</evidence>
<keyword evidence="10 12" id="KW-0704">Schiff base</keyword>
<dbReference type="Pfam" id="PF00701">
    <property type="entry name" value="DHDPS"/>
    <property type="match status" value="1"/>
</dbReference>
<dbReference type="InterPro" id="IPR020625">
    <property type="entry name" value="Schiff_base-form_aldolases_AS"/>
</dbReference>
<evidence type="ECO:0000313" key="14">
    <source>
        <dbReference type="EMBL" id="UOO88757.1"/>
    </source>
</evidence>
<comment type="subunit">
    <text evidence="12">Homotetramer; dimer of dimers.</text>
</comment>
<dbReference type="InterPro" id="IPR013785">
    <property type="entry name" value="Aldolase_TIM"/>
</dbReference>
<keyword evidence="6 12" id="KW-0028">Amino-acid biosynthesis</keyword>
<dbReference type="InterPro" id="IPR005263">
    <property type="entry name" value="DapA"/>
</dbReference>
<dbReference type="PANTHER" id="PTHR12128:SF66">
    <property type="entry name" value="4-HYDROXY-2-OXOGLUTARATE ALDOLASE, MITOCHONDRIAL"/>
    <property type="match status" value="1"/>
</dbReference>
<evidence type="ECO:0000256" key="5">
    <source>
        <dbReference type="ARBA" id="ARBA00022490"/>
    </source>
</evidence>
<dbReference type="RefSeq" id="WP_058357552.1">
    <property type="nucleotide sequence ID" value="NZ_CABKVG010000010.1"/>
</dbReference>
<keyword evidence="15" id="KW-1185">Reference proteome</keyword>
<gene>
    <name evidence="12 14" type="primary">dapA</name>
    <name evidence="14" type="ORF">LVJ82_15035</name>
</gene>
<feature type="site" description="Part of a proton relay during catalysis" evidence="12">
    <location>
        <position position="107"/>
    </location>
</feature>
<dbReference type="CDD" id="cd00950">
    <property type="entry name" value="DHDPS"/>
    <property type="match status" value="1"/>
</dbReference>
<keyword evidence="5 12" id="KW-0963">Cytoplasm</keyword>
<organism evidence="14 15">
    <name type="scientific">Vitreoscilla massiliensis</name>
    <dbReference type="NCBI Taxonomy" id="1689272"/>
    <lineage>
        <taxon>Bacteria</taxon>
        <taxon>Pseudomonadati</taxon>
        <taxon>Pseudomonadota</taxon>
        <taxon>Betaproteobacteria</taxon>
        <taxon>Neisseriales</taxon>
        <taxon>Neisseriaceae</taxon>
        <taxon>Vitreoscilla</taxon>
    </lineage>
</organism>
<dbReference type="EC" id="4.3.3.7" evidence="4 12"/>
<dbReference type="PRINTS" id="PR00146">
    <property type="entry name" value="DHPICSNTHASE"/>
</dbReference>
<sequence>MIKGSIVAIVTPMHADGAVDFERFKNLIDWHIDNGTQAIVPVGTTGETATLSMDEHLAVVECAVKHANKRIPIIAGAGANNTAEAIHLSRECEALGADYTLSVVPYYNKPSQEGIYQHFKTIAEASAIPMIVYNVPGRTVVDMSNDTILRLAEIDNIVGVKEASGDIARACDLVKRAPADFNLLSGDDNTAMAFMLCGGHGVISVTANVAPRAFSAMCDAALAGDVLKARELNNPLQALHRDMFCEASPAPAKWAMAQLNIIEPHLRLPILPMTANGEAQVRLAMQEAGLI</sequence>
<reference evidence="14 15" key="1">
    <citation type="journal article" date="2022" name="Res Sq">
        <title>Evolution of multicellular longitudinally dividing oral cavity symbionts (Neisseriaceae).</title>
        <authorList>
            <person name="Nyongesa S."/>
            <person name="Weber P."/>
            <person name="Bernet E."/>
            <person name="Pullido F."/>
            <person name="Nieckarz M."/>
            <person name="Delaby M."/>
            <person name="Nieves C."/>
            <person name="Viehboeck T."/>
            <person name="Krause N."/>
            <person name="Rivera-Millot A."/>
            <person name="Nakamura A."/>
            <person name="Vischer N."/>
            <person name="VanNieuwenhze M."/>
            <person name="Brun Y."/>
            <person name="Cava F."/>
            <person name="Bulgheresi S."/>
            <person name="Veyrier F."/>
        </authorList>
    </citation>
    <scope>NUCLEOTIDE SEQUENCE [LARGE SCALE GENOMIC DNA]</scope>
    <source>
        <strain evidence="14 15">SN4</strain>
    </source>
</reference>
<comment type="function">
    <text evidence="1 12">Catalyzes the condensation of (S)-aspartate-beta-semialdehyde [(S)-ASA] and pyruvate to 4-hydroxy-tetrahydrodipicolinate (HTPA).</text>
</comment>
<evidence type="ECO:0000256" key="9">
    <source>
        <dbReference type="ARBA" id="ARBA00023239"/>
    </source>
</evidence>
<dbReference type="NCBIfam" id="TIGR00674">
    <property type="entry name" value="dapA"/>
    <property type="match status" value="1"/>
</dbReference>
<dbReference type="InterPro" id="IPR002220">
    <property type="entry name" value="DapA-like"/>
</dbReference>
<keyword evidence="7 12" id="KW-0220">Diaminopimelate biosynthesis</keyword>
<evidence type="ECO:0000256" key="6">
    <source>
        <dbReference type="ARBA" id="ARBA00022605"/>
    </source>
</evidence>
<feature type="binding site" evidence="12">
    <location>
        <position position="203"/>
    </location>
    <ligand>
        <name>pyruvate</name>
        <dbReference type="ChEBI" id="CHEBI:15361"/>
    </ligand>
</feature>
<comment type="catalytic activity">
    <reaction evidence="11 12">
        <text>L-aspartate 4-semialdehyde + pyruvate = (2S,4S)-4-hydroxy-2,3,4,5-tetrahydrodipicolinate + H2O + H(+)</text>
        <dbReference type="Rhea" id="RHEA:34171"/>
        <dbReference type="ChEBI" id="CHEBI:15361"/>
        <dbReference type="ChEBI" id="CHEBI:15377"/>
        <dbReference type="ChEBI" id="CHEBI:15378"/>
        <dbReference type="ChEBI" id="CHEBI:67139"/>
        <dbReference type="ChEBI" id="CHEBI:537519"/>
        <dbReference type="EC" id="4.3.3.7"/>
    </reaction>
</comment>
<evidence type="ECO:0000256" key="12">
    <source>
        <dbReference type="HAMAP-Rule" id="MF_00418"/>
    </source>
</evidence>
<comment type="subcellular location">
    <subcellularLocation>
        <location evidence="12">Cytoplasm</location>
    </subcellularLocation>
</comment>
<keyword evidence="8 12" id="KW-0457">Lysine biosynthesis</keyword>
<accession>A0ABY4DZN0</accession>
<evidence type="ECO:0000256" key="11">
    <source>
        <dbReference type="ARBA" id="ARBA00047836"/>
    </source>
</evidence>
<dbReference type="SMART" id="SM01130">
    <property type="entry name" value="DHDPS"/>
    <property type="match status" value="1"/>
</dbReference>
<evidence type="ECO:0000256" key="8">
    <source>
        <dbReference type="ARBA" id="ARBA00023154"/>
    </source>
</evidence>
<dbReference type="GO" id="GO:0008840">
    <property type="term" value="F:4-hydroxy-tetrahydrodipicolinate synthase activity"/>
    <property type="evidence" value="ECO:0007669"/>
    <property type="project" value="UniProtKB-EC"/>
</dbReference>
<dbReference type="EMBL" id="CP091511">
    <property type="protein sequence ID" value="UOO88757.1"/>
    <property type="molecule type" value="Genomic_DNA"/>
</dbReference>
<dbReference type="HAMAP" id="MF_00418">
    <property type="entry name" value="DapA"/>
    <property type="match status" value="1"/>
</dbReference>
<comment type="pathway">
    <text evidence="2 12">Amino-acid biosynthesis; L-lysine biosynthesis via DAP pathway; (S)-tetrahydrodipicolinate from L-aspartate: step 3/4.</text>
</comment>
<feature type="active site" description="Proton donor/acceptor" evidence="12">
    <location>
        <position position="133"/>
    </location>
</feature>
<dbReference type="PIRSF" id="PIRSF001365">
    <property type="entry name" value="DHDPS"/>
    <property type="match status" value="1"/>
</dbReference>
<feature type="active site" description="Schiff-base intermediate with substrate" evidence="12">
    <location>
        <position position="161"/>
    </location>
</feature>
<dbReference type="Gene3D" id="3.20.20.70">
    <property type="entry name" value="Aldolase class I"/>
    <property type="match status" value="1"/>
</dbReference>
<dbReference type="PANTHER" id="PTHR12128">
    <property type="entry name" value="DIHYDRODIPICOLINATE SYNTHASE"/>
    <property type="match status" value="1"/>
</dbReference>
<name>A0ABY4DZN0_9NEIS</name>
<evidence type="ECO:0000256" key="7">
    <source>
        <dbReference type="ARBA" id="ARBA00022915"/>
    </source>
</evidence>
<evidence type="ECO:0000256" key="13">
    <source>
        <dbReference type="PIRNR" id="PIRNR001365"/>
    </source>
</evidence>
<dbReference type="Proteomes" id="UP000832011">
    <property type="component" value="Chromosome"/>
</dbReference>
<evidence type="ECO:0000256" key="1">
    <source>
        <dbReference type="ARBA" id="ARBA00003294"/>
    </source>
</evidence>
<dbReference type="SUPFAM" id="SSF51569">
    <property type="entry name" value="Aldolase"/>
    <property type="match status" value="1"/>
</dbReference>
<comment type="similarity">
    <text evidence="3 12 13">Belongs to the DapA family.</text>
</comment>
<dbReference type="PROSITE" id="PS00666">
    <property type="entry name" value="DHDPS_2"/>
    <property type="match status" value="1"/>
</dbReference>
<evidence type="ECO:0000256" key="10">
    <source>
        <dbReference type="ARBA" id="ARBA00023270"/>
    </source>
</evidence>
<evidence type="ECO:0000313" key="15">
    <source>
        <dbReference type="Proteomes" id="UP000832011"/>
    </source>
</evidence>
<proteinExistence type="inferred from homology"/>
<feature type="site" description="Part of a proton relay during catalysis" evidence="12">
    <location>
        <position position="44"/>
    </location>
</feature>
<evidence type="ECO:0000256" key="2">
    <source>
        <dbReference type="ARBA" id="ARBA00005120"/>
    </source>
</evidence>
<comment type="caution">
    <text evidence="12">Was originally thought to be a dihydrodipicolinate synthase (DHDPS), catalyzing the condensation of (S)-aspartate-beta-semialdehyde [(S)-ASA] and pyruvate to dihydrodipicolinate (DHDP). However, it was shown in E.coli that the product of the enzymatic reaction is not dihydrodipicolinate but in fact (4S)-4-hydroxy-2,3,4,5-tetrahydro-(2S)-dipicolinic acid (HTPA), and that the consecutive dehydration reaction leading to DHDP is not spontaneous but catalyzed by DapB.</text>
</comment>
<protein>
    <recommendedName>
        <fullName evidence="4 12">4-hydroxy-tetrahydrodipicolinate synthase</fullName>
        <shortName evidence="12">HTPA synthase</shortName>
        <ecNumber evidence="4 12">4.3.3.7</ecNumber>
    </recommendedName>
</protein>
<keyword evidence="9 12" id="KW-0456">Lyase</keyword>
<evidence type="ECO:0000256" key="4">
    <source>
        <dbReference type="ARBA" id="ARBA00012086"/>
    </source>
</evidence>